<dbReference type="GO" id="GO:0008270">
    <property type="term" value="F:zinc ion binding"/>
    <property type="evidence" value="ECO:0007669"/>
    <property type="project" value="UniProtKB-KW"/>
</dbReference>
<feature type="transmembrane region" description="Helical" evidence="4">
    <location>
        <begin position="213"/>
        <end position="232"/>
    </location>
</feature>
<protein>
    <recommendedName>
        <fullName evidence="5">RING-type domain-containing protein</fullName>
    </recommendedName>
</protein>
<keyword evidence="1 3" id="KW-0479">Metal-binding</keyword>
<keyword evidence="4" id="KW-0472">Membrane</keyword>
<proteinExistence type="predicted"/>
<dbReference type="Gene3D" id="3.30.40.10">
    <property type="entry name" value="Zinc/RING finger domain, C3HC4 (zinc finger)"/>
    <property type="match status" value="1"/>
</dbReference>
<keyword evidence="4" id="KW-0812">Transmembrane</keyword>
<keyword evidence="4" id="KW-1133">Transmembrane helix</keyword>
<dbReference type="Proteomes" id="UP000663860">
    <property type="component" value="Unassembled WGS sequence"/>
</dbReference>
<evidence type="ECO:0000313" key="7">
    <source>
        <dbReference type="Proteomes" id="UP000663860"/>
    </source>
</evidence>
<evidence type="ECO:0000256" key="1">
    <source>
        <dbReference type="ARBA" id="ARBA00022771"/>
    </source>
</evidence>
<dbReference type="InterPro" id="IPR013083">
    <property type="entry name" value="Znf_RING/FYVE/PHD"/>
</dbReference>
<evidence type="ECO:0000256" key="2">
    <source>
        <dbReference type="ARBA" id="ARBA00022833"/>
    </source>
</evidence>
<evidence type="ECO:0000256" key="4">
    <source>
        <dbReference type="SAM" id="Phobius"/>
    </source>
</evidence>
<comment type="caution">
    <text evidence="6">The sequence shown here is derived from an EMBL/GenBank/DDBJ whole genome shotgun (WGS) entry which is preliminary data.</text>
</comment>
<evidence type="ECO:0000256" key="3">
    <source>
        <dbReference type="PROSITE-ProRule" id="PRU00175"/>
    </source>
</evidence>
<keyword evidence="1 3" id="KW-0863">Zinc-finger</keyword>
<reference evidence="6" key="1">
    <citation type="submission" date="2021-02" db="EMBL/GenBank/DDBJ databases">
        <authorList>
            <person name="Nowell W R."/>
        </authorList>
    </citation>
    <scope>NUCLEOTIDE SEQUENCE</scope>
</reference>
<feature type="transmembrane region" description="Helical" evidence="4">
    <location>
        <begin position="173"/>
        <end position="201"/>
    </location>
</feature>
<dbReference type="InterPro" id="IPR001841">
    <property type="entry name" value="Znf_RING"/>
</dbReference>
<evidence type="ECO:0000259" key="5">
    <source>
        <dbReference type="PROSITE" id="PS50089"/>
    </source>
</evidence>
<dbReference type="SUPFAM" id="SSF57850">
    <property type="entry name" value="RING/U-box"/>
    <property type="match status" value="1"/>
</dbReference>
<keyword evidence="2" id="KW-0862">Zinc</keyword>
<name>A0A814GPS9_9BILA</name>
<dbReference type="EMBL" id="CAJNOE010000164">
    <property type="protein sequence ID" value="CAF0999506.1"/>
    <property type="molecule type" value="Genomic_DNA"/>
</dbReference>
<sequence length="233" mass="27866">MNKLEYIYVNEHLISPSLTCPICLDILEDPHTHILCDSAFCRSCLLKLPEPVCPICRWNWNDTLFIEYNRYLPKSSRLIRNMLDELQVQCVQCHTIRRRGQFEHDCQPIINPLPDNTNLWKNIQLVLSAFVIFLFILFIYSYRNFIFEPAIDRRKDLISGIGINIDKYLFEKIYYLIVTIIEYSIPVFIFNLFLWFSILFYGDRFTTKTTKQVFKKILEISIIINLITYSIYY</sequence>
<dbReference type="AlphaFoldDB" id="A0A814GPS9"/>
<gene>
    <name evidence="6" type="ORF">IZO911_LOCUS17558</name>
</gene>
<organism evidence="6 7">
    <name type="scientific">Adineta steineri</name>
    <dbReference type="NCBI Taxonomy" id="433720"/>
    <lineage>
        <taxon>Eukaryota</taxon>
        <taxon>Metazoa</taxon>
        <taxon>Spiralia</taxon>
        <taxon>Gnathifera</taxon>
        <taxon>Rotifera</taxon>
        <taxon>Eurotatoria</taxon>
        <taxon>Bdelloidea</taxon>
        <taxon>Adinetida</taxon>
        <taxon>Adinetidae</taxon>
        <taxon>Adineta</taxon>
    </lineage>
</organism>
<feature type="domain" description="RING-type" evidence="5">
    <location>
        <begin position="20"/>
        <end position="57"/>
    </location>
</feature>
<evidence type="ECO:0000313" key="6">
    <source>
        <dbReference type="EMBL" id="CAF0999506.1"/>
    </source>
</evidence>
<feature type="transmembrane region" description="Helical" evidence="4">
    <location>
        <begin position="123"/>
        <end position="142"/>
    </location>
</feature>
<accession>A0A814GPS9</accession>
<dbReference type="PROSITE" id="PS50089">
    <property type="entry name" value="ZF_RING_2"/>
    <property type="match status" value="1"/>
</dbReference>